<accession>A0A1G4GAS0</accession>
<organism evidence="1 2">
    <name type="scientific">Petrimonas mucosa</name>
    <dbReference type="NCBI Taxonomy" id="1642646"/>
    <lineage>
        <taxon>Bacteria</taxon>
        <taxon>Pseudomonadati</taxon>
        <taxon>Bacteroidota</taxon>
        <taxon>Bacteroidia</taxon>
        <taxon>Bacteroidales</taxon>
        <taxon>Dysgonomonadaceae</taxon>
        <taxon>Petrimonas</taxon>
    </lineage>
</organism>
<gene>
    <name evidence="1" type="ORF">ING2E5A_2847</name>
</gene>
<keyword evidence="2" id="KW-1185">Reference proteome</keyword>
<dbReference type="KEGG" id="pmuc:ING2E5A_2847"/>
<dbReference type="EMBL" id="LT608328">
    <property type="protein sequence ID" value="SCM59642.1"/>
    <property type="molecule type" value="Genomic_DNA"/>
</dbReference>
<protein>
    <submittedName>
        <fullName evidence="1">Uncharacterized protein</fullName>
    </submittedName>
</protein>
<sequence>MVSINKHKFFLMQILKDIYSDYRIGLWHRRTEIESGNIQPAVE</sequence>
<dbReference type="AlphaFoldDB" id="A0A1G4GAS0"/>
<proteinExistence type="predicted"/>
<reference evidence="1 2" key="1">
    <citation type="submission" date="2016-08" db="EMBL/GenBank/DDBJ databases">
        <authorList>
            <person name="Seilhamer J.J."/>
        </authorList>
    </citation>
    <scope>NUCLEOTIDE SEQUENCE [LARGE SCALE GENOMIC DNA]</scope>
    <source>
        <strain evidence="1">ING2-E5A</strain>
    </source>
</reference>
<dbReference type="Proteomes" id="UP000178485">
    <property type="component" value="Chromosome i"/>
</dbReference>
<evidence type="ECO:0000313" key="2">
    <source>
        <dbReference type="Proteomes" id="UP000178485"/>
    </source>
</evidence>
<evidence type="ECO:0000313" key="1">
    <source>
        <dbReference type="EMBL" id="SCM59642.1"/>
    </source>
</evidence>
<name>A0A1G4GAS0_9BACT</name>